<dbReference type="PANTHER" id="PTHR44942:SF4">
    <property type="entry name" value="METHYLTRANSFERASE TYPE 11 DOMAIN-CONTAINING PROTEIN"/>
    <property type="match status" value="1"/>
</dbReference>
<dbReference type="GO" id="GO:0061542">
    <property type="term" value="F:3-demethylubiquinol 3-O-methyltransferase activity"/>
    <property type="evidence" value="ECO:0007669"/>
    <property type="project" value="UniProtKB-EC"/>
</dbReference>
<dbReference type="EMBL" id="JBHTIL010000001">
    <property type="protein sequence ID" value="MFD0924883.1"/>
    <property type="molecule type" value="Genomic_DNA"/>
</dbReference>
<dbReference type="CDD" id="cd02440">
    <property type="entry name" value="AdoMet_MTases"/>
    <property type="match status" value="1"/>
</dbReference>
<keyword evidence="1 3" id="KW-0489">Methyltransferase</keyword>
<accession>A0ABW3G425</accession>
<dbReference type="GO" id="GO:0102208">
    <property type="term" value="F:2-polyprenyl-6-hydroxyphenol methylase activity"/>
    <property type="evidence" value="ECO:0007669"/>
    <property type="project" value="UniProtKB-EC"/>
</dbReference>
<dbReference type="GO" id="GO:0032259">
    <property type="term" value="P:methylation"/>
    <property type="evidence" value="ECO:0007669"/>
    <property type="project" value="UniProtKB-KW"/>
</dbReference>
<evidence type="ECO:0000256" key="1">
    <source>
        <dbReference type="ARBA" id="ARBA00022603"/>
    </source>
</evidence>
<dbReference type="PANTHER" id="PTHR44942">
    <property type="entry name" value="METHYLTRANSF_11 DOMAIN-CONTAINING PROTEIN"/>
    <property type="match status" value="1"/>
</dbReference>
<dbReference type="InterPro" id="IPR051052">
    <property type="entry name" value="Diverse_substrate_MTase"/>
</dbReference>
<gene>
    <name evidence="3" type="ORF">ACFQ04_03950</name>
</gene>
<comment type="caution">
    <text evidence="3">The sequence shown here is derived from an EMBL/GenBank/DDBJ whole genome shotgun (WGS) entry which is preliminary data.</text>
</comment>
<dbReference type="RefSeq" id="WP_253647121.1">
    <property type="nucleotide sequence ID" value="NZ_BAAAMO010000002.1"/>
</dbReference>
<name>A0ABW3G425_9NOCA</name>
<dbReference type="Gene3D" id="3.40.50.150">
    <property type="entry name" value="Vaccinia Virus protein VP39"/>
    <property type="match status" value="1"/>
</dbReference>
<proteinExistence type="predicted"/>
<keyword evidence="2 3" id="KW-0808">Transferase</keyword>
<sequence length="247" mass="27676">MSDPLHADRTLALSFGSEAESYEQHRPDFPPEMMDVVAALGHRVLDVGSGTGKAARALLDRGCSVLAVEPDVHMATIARRKHVVVEEGTFEEWDPRGRVFDLVTFARSWHWVDPRTAVDTLTRIVVPGGHVALMTHEASWSLFAHEPVKSVVERYVRPDDTPRRRPTDERTVALFTDAGFDVRVEEFPTTTVVPVDEWLDAMFTYSRFLVLSPEQKVELRRDLAEAIGAGPVTVEGTPRAVITHRTR</sequence>
<dbReference type="SUPFAM" id="SSF53335">
    <property type="entry name" value="S-adenosyl-L-methionine-dependent methyltransferases"/>
    <property type="match status" value="1"/>
</dbReference>
<keyword evidence="4" id="KW-1185">Reference proteome</keyword>
<dbReference type="EC" id="2.1.1.64" evidence="3"/>
<dbReference type="Pfam" id="PF13489">
    <property type="entry name" value="Methyltransf_23"/>
    <property type="match status" value="1"/>
</dbReference>
<reference evidence="4" key="1">
    <citation type="journal article" date="2019" name="Int. J. Syst. Evol. Microbiol.">
        <title>The Global Catalogue of Microorganisms (GCM) 10K type strain sequencing project: providing services to taxonomists for standard genome sequencing and annotation.</title>
        <authorList>
            <consortium name="The Broad Institute Genomics Platform"/>
            <consortium name="The Broad Institute Genome Sequencing Center for Infectious Disease"/>
            <person name="Wu L."/>
            <person name="Ma J."/>
        </authorList>
    </citation>
    <scope>NUCLEOTIDE SEQUENCE [LARGE SCALE GENOMIC DNA]</scope>
    <source>
        <strain evidence="4">CCUG 50873</strain>
    </source>
</reference>
<evidence type="ECO:0000313" key="4">
    <source>
        <dbReference type="Proteomes" id="UP001597068"/>
    </source>
</evidence>
<organism evidence="3 4">
    <name type="scientific">Williamsia deligens</name>
    <dbReference type="NCBI Taxonomy" id="321325"/>
    <lineage>
        <taxon>Bacteria</taxon>
        <taxon>Bacillati</taxon>
        <taxon>Actinomycetota</taxon>
        <taxon>Actinomycetes</taxon>
        <taxon>Mycobacteriales</taxon>
        <taxon>Nocardiaceae</taxon>
        <taxon>Williamsia</taxon>
    </lineage>
</organism>
<dbReference type="InterPro" id="IPR029063">
    <property type="entry name" value="SAM-dependent_MTases_sf"/>
</dbReference>
<dbReference type="EC" id="2.1.1.222" evidence="3"/>
<dbReference type="Proteomes" id="UP001597068">
    <property type="component" value="Unassembled WGS sequence"/>
</dbReference>
<evidence type="ECO:0000256" key="2">
    <source>
        <dbReference type="ARBA" id="ARBA00022679"/>
    </source>
</evidence>
<evidence type="ECO:0000313" key="3">
    <source>
        <dbReference type="EMBL" id="MFD0924883.1"/>
    </source>
</evidence>
<protein>
    <submittedName>
        <fullName evidence="3">Class I SAM-dependent methyltransferase</fullName>
        <ecNumber evidence="3">2.1.1.222</ecNumber>
        <ecNumber evidence="3">2.1.1.64</ecNumber>
    </submittedName>
</protein>